<dbReference type="Pfam" id="PF18928">
    <property type="entry name" value="DUF5677"/>
    <property type="match status" value="1"/>
</dbReference>
<gene>
    <name evidence="1" type="ORF">Q8A64_09780</name>
</gene>
<evidence type="ECO:0000313" key="1">
    <source>
        <dbReference type="EMBL" id="MDQ9170697.1"/>
    </source>
</evidence>
<evidence type="ECO:0000313" key="2">
    <source>
        <dbReference type="Proteomes" id="UP001225596"/>
    </source>
</evidence>
<dbReference type="RefSeq" id="WP_338436635.1">
    <property type="nucleotide sequence ID" value="NZ_JAUYVH010000005.1"/>
</dbReference>
<comment type="caution">
    <text evidence="1">The sequence shown here is derived from an EMBL/GenBank/DDBJ whole genome shotgun (WGS) entry which is preliminary data.</text>
</comment>
<proteinExistence type="predicted"/>
<dbReference type="EMBL" id="JAUYVH010000005">
    <property type="protein sequence ID" value="MDQ9170697.1"/>
    <property type="molecule type" value="Genomic_DNA"/>
</dbReference>
<keyword evidence="2" id="KW-1185">Reference proteome</keyword>
<accession>A0ABU1BP50</accession>
<organism evidence="1 2">
    <name type="scientific">Keguizhuia sedimenti</name>
    <dbReference type="NCBI Taxonomy" id="3064264"/>
    <lineage>
        <taxon>Bacteria</taxon>
        <taxon>Pseudomonadati</taxon>
        <taxon>Pseudomonadota</taxon>
        <taxon>Betaproteobacteria</taxon>
        <taxon>Burkholderiales</taxon>
        <taxon>Oxalobacteraceae</taxon>
        <taxon>Keguizhuia</taxon>
    </lineage>
</organism>
<reference evidence="1 2" key="1">
    <citation type="submission" date="2023-08" db="EMBL/GenBank/DDBJ databases">
        <title>Oxalobacteraceae gen .nov., isolated from river sludge outside the plant.</title>
        <authorList>
            <person name="Zhao S.Y."/>
        </authorList>
    </citation>
    <scope>NUCLEOTIDE SEQUENCE [LARGE SCALE GENOMIC DNA]</scope>
    <source>
        <strain evidence="1 2">R-40</strain>
    </source>
</reference>
<dbReference type="Proteomes" id="UP001225596">
    <property type="component" value="Unassembled WGS sequence"/>
</dbReference>
<sequence length="394" mass="45081">MADAEFDSVLENANLGAEPSDDYIEGLDVLDDVVRDCMLVSKGFAGIPAPTSRHFYASVLFTALISRAVSLVNLAPHSKWSEKVIEHWDYASATGIVRTMLEARLAFYYLCTDPCPEEEWEVRWNLFTLHDCMSRRRMFEALEQDEQVQAFEEQAEELRERLLSNPFFQTLAAGQQRKYLNGQSAYLMPMEDIAERAGVEKKFFRWIYVLLSSHVHCLPMSFYRMGMGDDQRGRGLPSPAEQGYTILCHSLATSLLGATRDEVCVLFEGMERQTPIVEELIEEKIAEAVAQPDKFAIGEMVELFKSEEIRLEVKRIDEEKIEATYYHEPYGAVVLRRVEAEDSEVELSDLDPFFWSIQANGKAVSEGMLSQIVQEPHVYKIDHTERSIKFKTVQ</sequence>
<dbReference type="InterPro" id="IPR043733">
    <property type="entry name" value="DUF5677"/>
</dbReference>
<protein>
    <submittedName>
        <fullName evidence="1">DUF5677 domain-containing protein</fullName>
    </submittedName>
</protein>
<name>A0ABU1BP50_9BURK</name>